<keyword evidence="4" id="KW-1185">Reference proteome</keyword>
<dbReference type="PRINTS" id="PR00700">
    <property type="entry name" value="PRTYPHPHTASE"/>
</dbReference>
<dbReference type="InterPro" id="IPR000242">
    <property type="entry name" value="PTP_cat"/>
</dbReference>
<dbReference type="InterPro" id="IPR000387">
    <property type="entry name" value="Tyr_Pase_dom"/>
</dbReference>
<evidence type="ECO:0000259" key="2">
    <source>
        <dbReference type="PROSITE" id="PS50056"/>
    </source>
</evidence>
<feature type="domain" description="Tyrosine-protein phosphatase" evidence="1">
    <location>
        <begin position="20"/>
        <end position="294"/>
    </location>
</feature>
<comment type="caution">
    <text evidence="3">The sequence shown here is derived from an EMBL/GenBank/DDBJ whole genome shotgun (WGS) entry which is preliminary data.</text>
</comment>
<dbReference type="EMBL" id="JAHQIW010004978">
    <property type="protein sequence ID" value="KAJ1364438.1"/>
    <property type="molecule type" value="Genomic_DNA"/>
</dbReference>
<dbReference type="SMART" id="SM00404">
    <property type="entry name" value="PTPc_motif"/>
    <property type="match status" value="1"/>
</dbReference>
<dbReference type="PROSITE" id="PS50055">
    <property type="entry name" value="TYR_PHOSPHATASE_PTP"/>
    <property type="match status" value="1"/>
</dbReference>
<dbReference type="InterPro" id="IPR003595">
    <property type="entry name" value="Tyr_Pase_cat"/>
</dbReference>
<proteinExistence type="predicted"/>
<dbReference type="GO" id="GO:0004725">
    <property type="term" value="F:protein tyrosine phosphatase activity"/>
    <property type="evidence" value="ECO:0007669"/>
    <property type="project" value="InterPro"/>
</dbReference>
<evidence type="ECO:0000313" key="3">
    <source>
        <dbReference type="EMBL" id="KAJ1364438.1"/>
    </source>
</evidence>
<dbReference type="SUPFAM" id="SSF52799">
    <property type="entry name" value="(Phosphotyrosine protein) phosphatases II"/>
    <property type="match status" value="1"/>
</dbReference>
<organism evidence="3 4">
    <name type="scientific">Parelaphostrongylus tenuis</name>
    <name type="common">Meningeal worm</name>
    <dbReference type="NCBI Taxonomy" id="148309"/>
    <lineage>
        <taxon>Eukaryota</taxon>
        <taxon>Metazoa</taxon>
        <taxon>Ecdysozoa</taxon>
        <taxon>Nematoda</taxon>
        <taxon>Chromadorea</taxon>
        <taxon>Rhabditida</taxon>
        <taxon>Rhabditina</taxon>
        <taxon>Rhabditomorpha</taxon>
        <taxon>Strongyloidea</taxon>
        <taxon>Metastrongylidae</taxon>
        <taxon>Parelaphostrongylus</taxon>
    </lineage>
</organism>
<feature type="domain" description="Tyrosine specific protein phosphatases" evidence="2">
    <location>
        <begin position="163"/>
        <end position="285"/>
    </location>
</feature>
<sequence>MHGLPHRGEEQCDNLSAEQFQKEFKRLPEPDMRMCTTWLEPQNIQKNRYNSKYHFVRVTSTEIQIFPASIPPEFQSRFVVKKLNPVIYMPIGSSIQHSEANILSRRNVNVVTRYGQLNVVLMDRKFEDEVITSTLEIRYQQESHTITHHQWENWSDFKAPGDNILVGLLQKVRGRSTVVVHCSAGIGRSGTFMALEMCLQDLANDSKNERTAVSELHKTGMEEASMVKIVVVKTTNTYRAVKRFKEIRGLQNQRDSLHNLEVTLQVVAHLRKYRALAVQTFEQYLSIYRTILLLGERHGTIRKAEVQRFHDIYQQHVRS</sequence>
<protein>
    <submittedName>
        <fullName evidence="3">Uncharacterized protein</fullName>
    </submittedName>
</protein>
<dbReference type="Pfam" id="PF00102">
    <property type="entry name" value="Y_phosphatase"/>
    <property type="match status" value="1"/>
</dbReference>
<dbReference type="Gene3D" id="3.90.190.10">
    <property type="entry name" value="Protein tyrosine phosphatase superfamily"/>
    <property type="match status" value="1"/>
</dbReference>
<dbReference type="InterPro" id="IPR052782">
    <property type="entry name" value="Oocyte-zygote_transition_reg"/>
</dbReference>
<dbReference type="Proteomes" id="UP001196413">
    <property type="component" value="Unassembled WGS sequence"/>
</dbReference>
<reference evidence="3" key="1">
    <citation type="submission" date="2021-06" db="EMBL/GenBank/DDBJ databases">
        <title>Parelaphostrongylus tenuis whole genome reference sequence.</title>
        <authorList>
            <person name="Garwood T.J."/>
            <person name="Larsen P.A."/>
            <person name="Fountain-Jones N.M."/>
            <person name="Garbe J.R."/>
            <person name="Macchietto M.G."/>
            <person name="Kania S.A."/>
            <person name="Gerhold R.W."/>
            <person name="Richards J.E."/>
            <person name="Wolf T.M."/>
        </authorList>
    </citation>
    <scope>NUCLEOTIDE SEQUENCE</scope>
    <source>
        <strain evidence="3">MNPRO001-30</strain>
        <tissue evidence="3">Meninges</tissue>
    </source>
</reference>
<evidence type="ECO:0000259" key="1">
    <source>
        <dbReference type="PROSITE" id="PS50055"/>
    </source>
</evidence>
<dbReference type="InterPro" id="IPR029021">
    <property type="entry name" value="Prot-tyrosine_phosphatase-like"/>
</dbReference>
<dbReference type="InterPro" id="IPR016130">
    <property type="entry name" value="Tyr_Pase_AS"/>
</dbReference>
<dbReference type="PANTHER" id="PTHR46163">
    <property type="entry name" value="TYROSINE-PROTEIN PHOSPHATASE-RELATED"/>
    <property type="match status" value="1"/>
</dbReference>
<dbReference type="AlphaFoldDB" id="A0AAD5QTQ2"/>
<name>A0AAD5QTQ2_PARTN</name>
<gene>
    <name evidence="3" type="ORF">KIN20_024538</name>
</gene>
<dbReference type="PROSITE" id="PS00383">
    <property type="entry name" value="TYR_PHOSPHATASE_1"/>
    <property type="match status" value="1"/>
</dbReference>
<accession>A0AAD5QTQ2</accession>
<dbReference type="SMART" id="SM00194">
    <property type="entry name" value="PTPc"/>
    <property type="match status" value="1"/>
</dbReference>
<evidence type="ECO:0000313" key="4">
    <source>
        <dbReference type="Proteomes" id="UP001196413"/>
    </source>
</evidence>
<dbReference type="PROSITE" id="PS50056">
    <property type="entry name" value="TYR_PHOSPHATASE_2"/>
    <property type="match status" value="1"/>
</dbReference>